<evidence type="ECO:0000313" key="7">
    <source>
        <dbReference type="Proteomes" id="UP001304298"/>
    </source>
</evidence>
<protein>
    <submittedName>
        <fullName evidence="6">TetR/AcrR family transcriptional regulator</fullName>
    </submittedName>
</protein>
<dbReference type="InterPro" id="IPR050109">
    <property type="entry name" value="HTH-type_TetR-like_transc_reg"/>
</dbReference>
<evidence type="ECO:0000256" key="1">
    <source>
        <dbReference type="ARBA" id="ARBA00023015"/>
    </source>
</evidence>
<dbReference type="InterPro" id="IPR036271">
    <property type="entry name" value="Tet_transcr_reg_TetR-rel_C_sf"/>
</dbReference>
<dbReference type="PROSITE" id="PS50977">
    <property type="entry name" value="HTH_TETR_2"/>
    <property type="match status" value="1"/>
</dbReference>
<dbReference type="RefSeq" id="WP_323327747.1">
    <property type="nucleotide sequence ID" value="NZ_JAYFSI010000002.1"/>
</dbReference>
<keyword evidence="7" id="KW-1185">Reference proteome</keyword>
<proteinExistence type="predicted"/>
<dbReference type="InterPro" id="IPR004111">
    <property type="entry name" value="Repressor_TetR_C"/>
</dbReference>
<keyword evidence="2 4" id="KW-0238">DNA-binding</keyword>
<keyword evidence="3" id="KW-0804">Transcription</keyword>
<evidence type="ECO:0000259" key="5">
    <source>
        <dbReference type="PROSITE" id="PS50977"/>
    </source>
</evidence>
<dbReference type="Gene3D" id="1.10.357.10">
    <property type="entry name" value="Tetracycline Repressor, domain 2"/>
    <property type="match status" value="1"/>
</dbReference>
<feature type="domain" description="HTH tetR-type" evidence="5">
    <location>
        <begin position="3"/>
        <end position="63"/>
    </location>
</feature>
<keyword evidence="1" id="KW-0805">Transcription regulation</keyword>
<sequence>MKTSRRDEIVDAAMALAREKGLDAVSMRALAARLELTPMALYGYFRGKDDLLDAIVGRLLGLLPEPDPAAPPLERLGVLAGGVRVLAKDHPAVVTLLFTRPSVTEDAVVAVDRIYQALLDAGVPDAQVGRLERLLTTFVLGFVISETQGRFSEGNRDMRSRRALLGPDELPAHHRLGPLLDPQVDWDAEFDADLADLVTVIERAART</sequence>
<dbReference type="InterPro" id="IPR001647">
    <property type="entry name" value="HTH_TetR"/>
</dbReference>
<gene>
    <name evidence="6" type="ORF">VA596_13540</name>
</gene>
<dbReference type="SUPFAM" id="SSF48498">
    <property type="entry name" value="Tetracyclin repressor-like, C-terminal domain"/>
    <property type="match status" value="1"/>
</dbReference>
<comment type="caution">
    <text evidence="6">The sequence shown here is derived from an EMBL/GenBank/DDBJ whole genome shotgun (WGS) entry which is preliminary data.</text>
</comment>
<evidence type="ECO:0000256" key="3">
    <source>
        <dbReference type="ARBA" id="ARBA00023163"/>
    </source>
</evidence>
<feature type="DNA-binding region" description="H-T-H motif" evidence="4">
    <location>
        <begin position="26"/>
        <end position="45"/>
    </location>
</feature>
<evidence type="ECO:0000313" key="6">
    <source>
        <dbReference type="EMBL" id="MEA5360565.1"/>
    </source>
</evidence>
<dbReference type="PANTHER" id="PTHR30055">
    <property type="entry name" value="HTH-TYPE TRANSCRIPTIONAL REGULATOR RUTR"/>
    <property type="match status" value="1"/>
</dbReference>
<name>A0ABU5R4C6_9PSEU</name>
<dbReference type="Proteomes" id="UP001304298">
    <property type="component" value="Unassembled WGS sequence"/>
</dbReference>
<dbReference type="SUPFAM" id="SSF46689">
    <property type="entry name" value="Homeodomain-like"/>
    <property type="match status" value="1"/>
</dbReference>
<dbReference type="InterPro" id="IPR009057">
    <property type="entry name" value="Homeodomain-like_sf"/>
</dbReference>
<organism evidence="6 7">
    <name type="scientific">Amycolatopsis heterodermiae</name>
    <dbReference type="NCBI Taxonomy" id="3110235"/>
    <lineage>
        <taxon>Bacteria</taxon>
        <taxon>Bacillati</taxon>
        <taxon>Actinomycetota</taxon>
        <taxon>Actinomycetes</taxon>
        <taxon>Pseudonocardiales</taxon>
        <taxon>Pseudonocardiaceae</taxon>
        <taxon>Amycolatopsis</taxon>
    </lineage>
</organism>
<dbReference type="PRINTS" id="PR00455">
    <property type="entry name" value="HTHTETR"/>
</dbReference>
<dbReference type="PANTHER" id="PTHR30055:SF234">
    <property type="entry name" value="HTH-TYPE TRANSCRIPTIONAL REGULATOR BETI"/>
    <property type="match status" value="1"/>
</dbReference>
<evidence type="ECO:0000256" key="4">
    <source>
        <dbReference type="PROSITE-ProRule" id="PRU00335"/>
    </source>
</evidence>
<evidence type="ECO:0000256" key="2">
    <source>
        <dbReference type="ARBA" id="ARBA00023125"/>
    </source>
</evidence>
<dbReference type="Pfam" id="PF02909">
    <property type="entry name" value="TetR_C_1"/>
    <property type="match status" value="1"/>
</dbReference>
<dbReference type="Pfam" id="PF00440">
    <property type="entry name" value="TetR_N"/>
    <property type="match status" value="1"/>
</dbReference>
<dbReference type="Gene3D" id="1.10.10.60">
    <property type="entry name" value="Homeodomain-like"/>
    <property type="match status" value="1"/>
</dbReference>
<dbReference type="EMBL" id="JAYFSI010000002">
    <property type="protein sequence ID" value="MEA5360565.1"/>
    <property type="molecule type" value="Genomic_DNA"/>
</dbReference>
<accession>A0ABU5R4C6</accession>
<reference evidence="6 7" key="1">
    <citation type="submission" date="2023-12" db="EMBL/GenBank/DDBJ databases">
        <title>Amycolatopsis sp. V23-08.</title>
        <authorList>
            <person name="Somphong A."/>
        </authorList>
    </citation>
    <scope>NUCLEOTIDE SEQUENCE [LARGE SCALE GENOMIC DNA]</scope>
    <source>
        <strain evidence="6 7">V23-08</strain>
    </source>
</reference>